<dbReference type="Proteomes" id="UP000578449">
    <property type="component" value="Unassembled WGS sequence"/>
</dbReference>
<evidence type="ECO:0000313" key="6">
    <source>
        <dbReference type="EMBL" id="MBB5136312.1"/>
    </source>
</evidence>
<feature type="binding site" evidence="4">
    <location>
        <begin position="81"/>
        <end position="83"/>
    </location>
    <ligand>
        <name>acetyl-CoA</name>
        <dbReference type="ChEBI" id="CHEBI:57288"/>
    </ligand>
</feature>
<dbReference type="InterPro" id="IPR022902">
    <property type="entry name" value="NAcTrfase_Eis"/>
</dbReference>
<keyword evidence="3 4" id="KW-0012">Acyltransferase</keyword>
<gene>
    <name evidence="6" type="ORF">HNP84_006059</name>
</gene>
<dbReference type="SUPFAM" id="SSF55729">
    <property type="entry name" value="Acyl-CoA N-acyltransferases (Nat)"/>
    <property type="match status" value="1"/>
</dbReference>
<dbReference type="InterPro" id="IPR000182">
    <property type="entry name" value="GNAT_dom"/>
</dbReference>
<sequence length="410" mass="44613">MSGFPIRPLSESEWDAYVRVWVEAFNSADTPAIFDRFRAMTEFDRTLAAFDGPEVVGNTAALSFTMTVPGATTPVAGVTGVAVLPSHRRRGILSALMLRQLTDLHEGGEPVAALYASEAAIYGRFGYGRAADSLLFDIPTRGSAFGPGVPEDPSLRLRVARPAEARKEFETVFEAVRAERPGQYARTAARWDQLLADEEHDREGAGPLRCLIAEDGSAARGYALFRVKANWSAHDTPEGELRLNELYATDPAAYALIWRGVLDRDLVRTVKAWSRPVDDPLIHLIAEPRNLRATWLDDLWIRLVDVDRALAARAYSAPVDVVVQVEDARCPWNARRWRLSGDGSGARCEATSDAADLTLPVSALGAAYLGGRPLSAYGGAGLVAEHTPGALRALSTAMSWEPRPWAGSVF</sequence>
<dbReference type="AlphaFoldDB" id="A0A840PAM3"/>
<organism evidence="6 7">
    <name type="scientific">Thermocatellispora tengchongensis</name>
    <dbReference type="NCBI Taxonomy" id="1073253"/>
    <lineage>
        <taxon>Bacteria</taxon>
        <taxon>Bacillati</taxon>
        <taxon>Actinomycetota</taxon>
        <taxon>Actinomycetes</taxon>
        <taxon>Streptosporangiales</taxon>
        <taxon>Streptosporangiaceae</taxon>
        <taxon>Thermocatellispora</taxon>
    </lineage>
</organism>
<dbReference type="GO" id="GO:0030649">
    <property type="term" value="P:aminoglycoside antibiotic catabolic process"/>
    <property type="evidence" value="ECO:0007669"/>
    <property type="project" value="TreeGrafter"/>
</dbReference>
<dbReference type="Pfam" id="PF17668">
    <property type="entry name" value="Acetyltransf_17"/>
    <property type="match status" value="1"/>
</dbReference>
<dbReference type="InterPro" id="IPR016181">
    <property type="entry name" value="Acyl_CoA_acyltransferase"/>
</dbReference>
<feature type="domain" description="N-acetyltransferase" evidence="5">
    <location>
        <begin position="4"/>
        <end position="156"/>
    </location>
</feature>
<dbReference type="Pfam" id="PF13530">
    <property type="entry name" value="SCP2_2"/>
    <property type="match status" value="1"/>
</dbReference>
<dbReference type="SUPFAM" id="SSF55718">
    <property type="entry name" value="SCP-like"/>
    <property type="match status" value="1"/>
</dbReference>
<dbReference type="GO" id="GO:0034069">
    <property type="term" value="F:aminoglycoside N-acetyltransferase activity"/>
    <property type="evidence" value="ECO:0007669"/>
    <property type="project" value="TreeGrafter"/>
</dbReference>
<dbReference type="InterPro" id="IPR036527">
    <property type="entry name" value="SCP2_sterol-bd_dom_sf"/>
</dbReference>
<dbReference type="NCBIfam" id="NF002367">
    <property type="entry name" value="PRK01346.1-4"/>
    <property type="match status" value="1"/>
</dbReference>
<feature type="active site" description="Proton donor" evidence="4">
    <location>
        <position position="122"/>
    </location>
</feature>
<accession>A0A840PAM3</accession>
<comment type="caution">
    <text evidence="6">The sequence shown here is derived from an EMBL/GenBank/DDBJ whole genome shotgun (WGS) entry which is preliminary data.</text>
</comment>
<dbReference type="InterPro" id="IPR051554">
    <property type="entry name" value="Acetyltransferase_Eis"/>
</dbReference>
<dbReference type="Pfam" id="PF13527">
    <property type="entry name" value="Acetyltransf_9"/>
    <property type="match status" value="1"/>
</dbReference>
<evidence type="ECO:0000313" key="7">
    <source>
        <dbReference type="Proteomes" id="UP000578449"/>
    </source>
</evidence>
<name>A0A840PAM3_9ACTN</name>
<dbReference type="PROSITE" id="PS51186">
    <property type="entry name" value="GNAT"/>
    <property type="match status" value="1"/>
</dbReference>
<dbReference type="Gene3D" id="3.30.1050.10">
    <property type="entry name" value="SCP2 sterol-binding domain"/>
    <property type="match status" value="1"/>
</dbReference>
<dbReference type="InterPro" id="IPR041380">
    <property type="entry name" value="Acetyltransf_17"/>
</dbReference>
<dbReference type="Gene3D" id="3.40.630.30">
    <property type="match status" value="2"/>
</dbReference>
<evidence type="ECO:0000259" key="5">
    <source>
        <dbReference type="PROSITE" id="PS51186"/>
    </source>
</evidence>
<protein>
    <submittedName>
        <fullName evidence="6">Putative acetyltransferase</fullName>
    </submittedName>
</protein>
<evidence type="ECO:0000256" key="2">
    <source>
        <dbReference type="ARBA" id="ARBA00022679"/>
    </source>
</evidence>
<dbReference type="PANTHER" id="PTHR37817">
    <property type="entry name" value="N-ACETYLTRANSFERASE EIS"/>
    <property type="match status" value="1"/>
</dbReference>
<reference evidence="6 7" key="1">
    <citation type="submission" date="2020-08" db="EMBL/GenBank/DDBJ databases">
        <title>Genomic Encyclopedia of Type Strains, Phase IV (KMG-IV): sequencing the most valuable type-strain genomes for metagenomic binning, comparative biology and taxonomic classification.</title>
        <authorList>
            <person name="Goeker M."/>
        </authorList>
    </citation>
    <scope>NUCLEOTIDE SEQUENCE [LARGE SCALE GENOMIC DNA]</scope>
    <source>
        <strain evidence="6 7">DSM 45615</strain>
    </source>
</reference>
<evidence type="ECO:0000256" key="4">
    <source>
        <dbReference type="HAMAP-Rule" id="MF_01812"/>
    </source>
</evidence>
<keyword evidence="2 4" id="KW-0808">Transferase</keyword>
<proteinExistence type="inferred from homology"/>
<comment type="similarity">
    <text evidence="1 4">Belongs to the acetyltransferase Eis family.</text>
</comment>
<dbReference type="InterPro" id="IPR025559">
    <property type="entry name" value="Eis_dom"/>
</dbReference>
<dbReference type="PANTHER" id="PTHR37817:SF1">
    <property type="entry name" value="N-ACETYLTRANSFERASE EIS"/>
    <property type="match status" value="1"/>
</dbReference>
<feature type="active site" description="Proton acceptor; via carboxylate" evidence="4">
    <location>
        <position position="410"/>
    </location>
</feature>
<feature type="binding site" evidence="4">
    <location>
        <begin position="117"/>
        <end position="118"/>
    </location>
    <ligand>
        <name>acetyl-CoA</name>
        <dbReference type="ChEBI" id="CHEBI:57288"/>
    </ligand>
</feature>
<dbReference type="EMBL" id="JACHGN010000014">
    <property type="protein sequence ID" value="MBB5136312.1"/>
    <property type="molecule type" value="Genomic_DNA"/>
</dbReference>
<comment type="subunit">
    <text evidence="4">Homohexamer; trimer of dimers.</text>
</comment>
<dbReference type="CDD" id="cd04301">
    <property type="entry name" value="NAT_SF"/>
    <property type="match status" value="1"/>
</dbReference>
<dbReference type="HAMAP" id="MF_01812">
    <property type="entry name" value="Eis"/>
    <property type="match status" value="1"/>
</dbReference>
<evidence type="ECO:0000256" key="3">
    <source>
        <dbReference type="ARBA" id="ARBA00023315"/>
    </source>
</evidence>
<evidence type="ECO:0000256" key="1">
    <source>
        <dbReference type="ARBA" id="ARBA00009213"/>
    </source>
</evidence>
<keyword evidence="7" id="KW-1185">Reference proteome</keyword>
<feature type="binding site" evidence="4">
    <location>
        <begin position="89"/>
        <end position="94"/>
    </location>
    <ligand>
        <name>acetyl-CoA</name>
        <dbReference type="ChEBI" id="CHEBI:57288"/>
    </ligand>
</feature>
<dbReference type="RefSeq" id="WP_185053215.1">
    <property type="nucleotide sequence ID" value="NZ_BAABIX010000047.1"/>
</dbReference>